<dbReference type="Gene3D" id="1.25.40.390">
    <property type="match status" value="1"/>
</dbReference>
<dbReference type="PROSITE" id="PS51257">
    <property type="entry name" value="PROKAR_LIPOPROTEIN"/>
    <property type="match status" value="1"/>
</dbReference>
<keyword evidence="3" id="KW-0732">Signal</keyword>
<dbReference type="Pfam" id="PF07980">
    <property type="entry name" value="SusD_RagB"/>
    <property type="match status" value="1"/>
</dbReference>
<comment type="similarity">
    <text evidence="2">Belongs to the SusD family.</text>
</comment>
<evidence type="ECO:0000256" key="2">
    <source>
        <dbReference type="ARBA" id="ARBA00006275"/>
    </source>
</evidence>
<dbReference type="CDD" id="cd08977">
    <property type="entry name" value="SusD"/>
    <property type="match status" value="1"/>
</dbReference>
<dbReference type="Pfam" id="PF14322">
    <property type="entry name" value="SusD-like_3"/>
    <property type="match status" value="1"/>
</dbReference>
<name>A0A2X2IS86_SPHMU</name>
<organism evidence="8 9">
    <name type="scientific">Sphingobacterium multivorum</name>
    <dbReference type="NCBI Taxonomy" id="28454"/>
    <lineage>
        <taxon>Bacteria</taxon>
        <taxon>Pseudomonadati</taxon>
        <taxon>Bacteroidota</taxon>
        <taxon>Sphingobacteriia</taxon>
        <taxon>Sphingobacteriales</taxon>
        <taxon>Sphingobacteriaceae</taxon>
        <taxon>Sphingobacterium</taxon>
    </lineage>
</organism>
<dbReference type="RefSeq" id="WP_112374162.1">
    <property type="nucleotide sequence ID" value="NZ_CP069793.1"/>
</dbReference>
<sequence length="476" mass="53352">MKINKLYIAILLSGGIALQGCKDNNFLDVPSKEYVEAEDSEEIYTPEQFVNGVYGMFTDWDYSFSYIGITDMLSDNADKGSSATDAGGDKLSLDELTYTSTTGSFLSMWTRWYKSIGRATQAIAYTEKFGLTDEAYKNRLIAEARFLRALNYFYLVRGWGDVPIQERDLIKREPAAEVYAYIEADLQFAINNLPLKSAYAAKDLGRATKGAAQGLLSKVYLYQSKWQQAADMAKTVITSGGYSLEPDYATIWRLAGENGPESLFEFQARGTSIAHGIQQYSQVQAPRGGAVNLGWGFNIPSQNLLDAFNAEKDNIRRDATIIFRGETLYDGRLIDNGVENPMYNEKAYSSANGGAADGDKNVRYLRLGEIYLILAEAANEVGNSSEALNALNTVRTRVKLANVTTTDQTQLRQLIWKERRLELAFEHDRWFDLVRTKQAKTAMAANGKTFQDKMLLFPIPENQRIQTPEMPQNTGW</sequence>
<dbReference type="InterPro" id="IPR011990">
    <property type="entry name" value="TPR-like_helical_dom_sf"/>
</dbReference>
<feature type="domain" description="SusD-like N-terminal" evidence="7">
    <location>
        <begin position="69"/>
        <end position="221"/>
    </location>
</feature>
<evidence type="ECO:0000256" key="4">
    <source>
        <dbReference type="ARBA" id="ARBA00023136"/>
    </source>
</evidence>
<gene>
    <name evidence="8" type="ORF">NCTC11343_01363</name>
</gene>
<evidence type="ECO:0000256" key="1">
    <source>
        <dbReference type="ARBA" id="ARBA00004442"/>
    </source>
</evidence>
<comment type="subcellular location">
    <subcellularLocation>
        <location evidence="1">Cell outer membrane</location>
    </subcellularLocation>
</comment>
<accession>A0A2X2IS86</accession>
<evidence type="ECO:0000313" key="8">
    <source>
        <dbReference type="EMBL" id="SPZ84818.1"/>
    </source>
</evidence>
<dbReference type="Proteomes" id="UP000251241">
    <property type="component" value="Unassembled WGS sequence"/>
</dbReference>
<evidence type="ECO:0000256" key="5">
    <source>
        <dbReference type="ARBA" id="ARBA00023237"/>
    </source>
</evidence>
<dbReference type="InterPro" id="IPR033985">
    <property type="entry name" value="SusD-like_N"/>
</dbReference>
<evidence type="ECO:0000313" key="9">
    <source>
        <dbReference type="Proteomes" id="UP000251241"/>
    </source>
</evidence>
<dbReference type="GeneID" id="97181395"/>
<keyword evidence="4" id="KW-0472">Membrane</keyword>
<evidence type="ECO:0000259" key="7">
    <source>
        <dbReference type="Pfam" id="PF14322"/>
    </source>
</evidence>
<dbReference type="AlphaFoldDB" id="A0A2X2IS86"/>
<dbReference type="EMBL" id="UAUU01000004">
    <property type="protein sequence ID" value="SPZ84818.1"/>
    <property type="molecule type" value="Genomic_DNA"/>
</dbReference>
<dbReference type="InterPro" id="IPR012944">
    <property type="entry name" value="SusD_RagB_dom"/>
</dbReference>
<dbReference type="GO" id="GO:0009279">
    <property type="term" value="C:cell outer membrane"/>
    <property type="evidence" value="ECO:0007669"/>
    <property type="project" value="UniProtKB-SubCell"/>
</dbReference>
<evidence type="ECO:0000259" key="6">
    <source>
        <dbReference type="Pfam" id="PF07980"/>
    </source>
</evidence>
<keyword evidence="5" id="KW-0998">Cell outer membrane</keyword>
<reference evidence="8 9" key="1">
    <citation type="submission" date="2018-06" db="EMBL/GenBank/DDBJ databases">
        <authorList>
            <consortium name="Pathogen Informatics"/>
            <person name="Doyle S."/>
        </authorList>
    </citation>
    <scope>NUCLEOTIDE SEQUENCE [LARGE SCALE GENOMIC DNA]</scope>
    <source>
        <strain evidence="8 9">NCTC11343</strain>
    </source>
</reference>
<dbReference type="SUPFAM" id="SSF48452">
    <property type="entry name" value="TPR-like"/>
    <property type="match status" value="1"/>
</dbReference>
<evidence type="ECO:0000256" key="3">
    <source>
        <dbReference type="ARBA" id="ARBA00022729"/>
    </source>
</evidence>
<proteinExistence type="inferred from homology"/>
<feature type="domain" description="RagB/SusD" evidence="6">
    <location>
        <begin position="339"/>
        <end position="476"/>
    </location>
</feature>
<protein>
    <submittedName>
        <fullName evidence="8">SusD family</fullName>
    </submittedName>
</protein>